<feature type="transmembrane region" description="Helical" evidence="1">
    <location>
        <begin position="129"/>
        <end position="150"/>
    </location>
</feature>
<name>K1T1J1_9ZZZZ</name>
<feature type="transmembrane region" description="Helical" evidence="1">
    <location>
        <begin position="156"/>
        <end position="181"/>
    </location>
</feature>
<protein>
    <submittedName>
        <fullName evidence="2">Uncharacterized protein</fullName>
    </submittedName>
</protein>
<keyword evidence="1" id="KW-0472">Membrane</keyword>
<keyword evidence="1" id="KW-1133">Transmembrane helix</keyword>
<dbReference type="EMBL" id="AJWY01011213">
    <property type="protein sequence ID" value="EKC53366.1"/>
    <property type="molecule type" value="Genomic_DNA"/>
</dbReference>
<feature type="non-terminal residue" evidence="2">
    <location>
        <position position="195"/>
    </location>
</feature>
<dbReference type="AlphaFoldDB" id="K1T1J1"/>
<evidence type="ECO:0000313" key="2">
    <source>
        <dbReference type="EMBL" id="EKC53366.1"/>
    </source>
</evidence>
<organism evidence="2">
    <name type="scientific">human gut metagenome</name>
    <dbReference type="NCBI Taxonomy" id="408170"/>
    <lineage>
        <taxon>unclassified sequences</taxon>
        <taxon>metagenomes</taxon>
        <taxon>organismal metagenomes</taxon>
    </lineage>
</organism>
<gene>
    <name evidence="2" type="ORF">LEA_16414</name>
</gene>
<proteinExistence type="predicted"/>
<feature type="transmembrane region" description="Helical" evidence="1">
    <location>
        <begin position="53"/>
        <end position="81"/>
    </location>
</feature>
<comment type="caution">
    <text evidence="2">The sequence shown here is derived from an EMBL/GenBank/DDBJ whole genome shotgun (WGS) entry which is preliminary data.</text>
</comment>
<feature type="transmembrane region" description="Helical" evidence="1">
    <location>
        <begin position="87"/>
        <end position="108"/>
    </location>
</feature>
<evidence type="ECO:0000256" key="1">
    <source>
        <dbReference type="SAM" id="Phobius"/>
    </source>
</evidence>
<keyword evidence="1" id="KW-0812">Transmembrane</keyword>
<accession>K1T1J1</accession>
<reference evidence="2" key="1">
    <citation type="journal article" date="2013" name="Environ. Microbiol.">
        <title>Microbiota from the distal guts of lean and obese adolescents exhibit partial functional redundancy besides clear differences in community structure.</title>
        <authorList>
            <person name="Ferrer M."/>
            <person name="Ruiz A."/>
            <person name="Lanza F."/>
            <person name="Haange S.B."/>
            <person name="Oberbach A."/>
            <person name="Till H."/>
            <person name="Bargiela R."/>
            <person name="Campoy C."/>
            <person name="Segura M.T."/>
            <person name="Richter M."/>
            <person name="von Bergen M."/>
            <person name="Seifert J."/>
            <person name="Suarez A."/>
        </authorList>
    </citation>
    <scope>NUCLEOTIDE SEQUENCE</scope>
</reference>
<sequence length="195" mass="22217">MNKTLKISFSLKNTYRVNGVLFSLKQIPLVKRLLPATLYQVKGLKIFANILSVLWEIVSVFLGKFLYFITMVCGIGILYNGLPENEVFLHILLILTVIGSFVNTHLFNPTKDKYYAMILMKMDAREYTLVNYFYSILKVVVGFLPFTILFGMDRGVPLWFCLLLPLCIAGMKLFAAAVTLWDYEKGDLATTKISC</sequence>